<dbReference type="InterPro" id="IPR053715">
    <property type="entry name" value="GH4_Enzyme_sf"/>
</dbReference>
<dbReference type="EMBL" id="VNJI01000036">
    <property type="protein sequence ID" value="TVY07509.1"/>
    <property type="molecule type" value="Genomic_DNA"/>
</dbReference>
<keyword evidence="10" id="KW-0408">Iron</keyword>
<keyword evidence="7" id="KW-0119">Carbohydrate metabolism</keyword>
<evidence type="ECO:0000259" key="12">
    <source>
        <dbReference type="Pfam" id="PF11975"/>
    </source>
</evidence>
<reference evidence="13 14" key="1">
    <citation type="submission" date="2019-07" db="EMBL/GenBank/DDBJ databases">
        <authorList>
            <person name="Kim J."/>
        </authorList>
    </citation>
    <scope>NUCLEOTIDE SEQUENCE [LARGE SCALE GENOMIC DNA]</scope>
    <source>
        <strain evidence="13 14">JC52</strain>
    </source>
</reference>
<feature type="binding site" evidence="10">
    <location>
        <position position="192"/>
    </location>
    <ligand>
        <name>Mn(2+)</name>
        <dbReference type="ChEBI" id="CHEBI:29035"/>
    </ligand>
</feature>
<feature type="binding site" evidence="10">
    <location>
        <position position="163"/>
    </location>
    <ligand>
        <name>Mn(2+)</name>
        <dbReference type="ChEBI" id="CHEBI:29035"/>
    </ligand>
</feature>
<proteinExistence type="inferred from homology"/>
<comment type="cofactor">
    <cofactor evidence="1">
        <name>Mn(2+)</name>
        <dbReference type="ChEBI" id="CHEBI:29035"/>
    </cofactor>
</comment>
<keyword evidence="10" id="KW-0533">Nickel</keyword>
<evidence type="ECO:0000313" key="13">
    <source>
        <dbReference type="EMBL" id="TVY07509.1"/>
    </source>
</evidence>
<feature type="domain" description="Glycosyl hydrolase family 4 C-terminal" evidence="12">
    <location>
        <begin position="189"/>
        <end position="422"/>
    </location>
</feature>
<dbReference type="SUPFAM" id="SSF56327">
    <property type="entry name" value="LDH C-terminal domain-like"/>
    <property type="match status" value="1"/>
</dbReference>
<dbReference type="GO" id="GO:0004553">
    <property type="term" value="F:hydrolase activity, hydrolyzing O-glycosyl compounds"/>
    <property type="evidence" value="ECO:0007669"/>
    <property type="project" value="InterPro"/>
</dbReference>
<evidence type="ECO:0000256" key="6">
    <source>
        <dbReference type="ARBA" id="ARBA00023211"/>
    </source>
</evidence>
<accession>A0A559K5V2</accession>
<name>A0A559K5V2_9BACL</name>
<dbReference type="Pfam" id="PF11975">
    <property type="entry name" value="Glyco_hydro_4C"/>
    <property type="match status" value="1"/>
</dbReference>
<evidence type="ECO:0000256" key="5">
    <source>
        <dbReference type="ARBA" id="ARBA00023027"/>
    </source>
</evidence>
<evidence type="ECO:0000256" key="11">
    <source>
        <dbReference type="RuleBase" id="RU361152"/>
    </source>
</evidence>
<evidence type="ECO:0000256" key="1">
    <source>
        <dbReference type="ARBA" id="ARBA00001936"/>
    </source>
</evidence>
<dbReference type="PANTHER" id="PTHR32092">
    <property type="entry name" value="6-PHOSPHO-BETA-GLUCOSIDASE-RELATED"/>
    <property type="match status" value="1"/>
</dbReference>
<keyword evidence="10" id="KW-0170">Cobalt</keyword>
<gene>
    <name evidence="13" type="ORF">FPZ49_23790</name>
</gene>
<dbReference type="Proteomes" id="UP000317036">
    <property type="component" value="Unassembled WGS sequence"/>
</dbReference>
<dbReference type="PRINTS" id="PR00732">
    <property type="entry name" value="GLHYDRLASE4"/>
</dbReference>
<dbReference type="PANTHER" id="PTHR32092:SF4">
    <property type="entry name" value="ALPHA-GLUCOSIDASE"/>
    <property type="match status" value="1"/>
</dbReference>
<sequence length="452" mass="51253">MGTSVKICIIGAGSAQFSAGIVRDLCVNPGLAGSHVVLMDIDERRLEFVLQLAERLSAELQANVSFSKTTDRQKALKDADFVLNTAQVGGHQWSEDQRKLGEKHGYYRGTKLHNFPQMHLFLDVARDIERICPNAWLIQSANPVFEGCSLMHRETKLNILGLCHGHYGYLEIANVLGLEPQYVTAKTQGFNHWIWLTDFRYKGEDAYPLLDEWIQTKAEAYWAKADFEFWDNQMSRAAIHLYQMFGLMPIGDTPRTCENLGVGWWYHTDLTEKQRWYGSLGGFDSELGWQKYLDRLSDKVDDIERAVTDASLKVTDIFPPVQSKEQIVPIINSLVNNVEGIYQVNIPNRGGIVKGFPENLVVECQGVVNGSGIRGVSQEPLPAKLVAGTMNPRWSQAECMIEAMRLGDYHLLLSCLLMDQRTRSLTQAEGYLREWFADPRNEQLAKVFRIHP</sequence>
<dbReference type="SUPFAM" id="SSF51735">
    <property type="entry name" value="NAD(P)-binding Rossmann-fold domains"/>
    <property type="match status" value="1"/>
</dbReference>
<dbReference type="AlphaFoldDB" id="A0A559K5V2"/>
<keyword evidence="6 10" id="KW-0464">Manganese</keyword>
<keyword evidence="8 11" id="KW-0326">Glycosidase</keyword>
<dbReference type="GO" id="GO:0005975">
    <property type="term" value="P:carbohydrate metabolic process"/>
    <property type="evidence" value="ECO:0007669"/>
    <property type="project" value="InterPro"/>
</dbReference>
<evidence type="ECO:0000256" key="7">
    <source>
        <dbReference type="ARBA" id="ARBA00023277"/>
    </source>
</evidence>
<protein>
    <submittedName>
        <fullName evidence="13">Alpha-glucosidase/alpha-galactosidase</fullName>
    </submittedName>
</protein>
<evidence type="ECO:0000256" key="9">
    <source>
        <dbReference type="PIRSR" id="PIRSR601088-2"/>
    </source>
</evidence>
<comment type="similarity">
    <text evidence="2 11">Belongs to the glycosyl hydrolase 4 family.</text>
</comment>
<feature type="binding site" evidence="9">
    <location>
        <position position="142"/>
    </location>
    <ligand>
        <name>substrate</name>
    </ligand>
</feature>
<keyword evidence="4 11" id="KW-0378">Hydrolase</keyword>
<dbReference type="InterPro" id="IPR036291">
    <property type="entry name" value="NAD(P)-bd_dom_sf"/>
</dbReference>
<dbReference type="GO" id="GO:0016616">
    <property type="term" value="F:oxidoreductase activity, acting on the CH-OH group of donors, NAD or NADP as acceptor"/>
    <property type="evidence" value="ECO:0007669"/>
    <property type="project" value="InterPro"/>
</dbReference>
<evidence type="ECO:0000256" key="8">
    <source>
        <dbReference type="ARBA" id="ARBA00023295"/>
    </source>
</evidence>
<evidence type="ECO:0000256" key="10">
    <source>
        <dbReference type="PIRSR" id="PIRSR601088-3"/>
    </source>
</evidence>
<dbReference type="InterPro" id="IPR022616">
    <property type="entry name" value="Glyco_hydro_4_C"/>
</dbReference>
<comment type="cofactor">
    <cofactor evidence="11">
        <name>NAD(+)</name>
        <dbReference type="ChEBI" id="CHEBI:57540"/>
    </cofactor>
    <text evidence="11">Binds 1 NAD(+) per subunit.</text>
</comment>
<evidence type="ECO:0000313" key="14">
    <source>
        <dbReference type="Proteomes" id="UP000317036"/>
    </source>
</evidence>
<evidence type="ECO:0000256" key="3">
    <source>
        <dbReference type="ARBA" id="ARBA00022723"/>
    </source>
</evidence>
<organism evidence="13 14">
    <name type="scientific">Paenibacillus cremeus</name>
    <dbReference type="NCBI Taxonomy" id="2163881"/>
    <lineage>
        <taxon>Bacteria</taxon>
        <taxon>Bacillati</taxon>
        <taxon>Bacillota</taxon>
        <taxon>Bacilli</taxon>
        <taxon>Bacillales</taxon>
        <taxon>Paenibacillaceae</taxon>
        <taxon>Paenibacillus</taxon>
    </lineage>
</organism>
<dbReference type="Pfam" id="PF02056">
    <property type="entry name" value="Glyco_hydro_4"/>
    <property type="match status" value="1"/>
</dbReference>
<dbReference type="RefSeq" id="WP_144851710.1">
    <property type="nucleotide sequence ID" value="NZ_VNJI01000036.1"/>
</dbReference>
<dbReference type="GO" id="GO:0046872">
    <property type="term" value="F:metal ion binding"/>
    <property type="evidence" value="ECO:0007669"/>
    <property type="project" value="UniProtKB-KW"/>
</dbReference>
<dbReference type="InterPro" id="IPR015955">
    <property type="entry name" value="Lactate_DH/Glyco_Ohase_4_C"/>
</dbReference>
<keyword evidence="14" id="KW-1185">Reference proteome</keyword>
<comment type="caution">
    <text evidence="13">The sequence shown here is derived from an EMBL/GenBank/DDBJ whole genome shotgun (WGS) entry which is preliminary data.</text>
</comment>
<dbReference type="Gene3D" id="3.90.1820.10">
    <property type="entry name" value="AglA-like glucosidase"/>
    <property type="match status" value="1"/>
</dbReference>
<evidence type="ECO:0000256" key="4">
    <source>
        <dbReference type="ARBA" id="ARBA00022801"/>
    </source>
</evidence>
<dbReference type="OrthoDB" id="9808275at2"/>
<dbReference type="InterPro" id="IPR001088">
    <property type="entry name" value="Glyco_hydro_4"/>
</dbReference>
<keyword evidence="5 11" id="KW-0520">NAD</keyword>
<keyword evidence="3 10" id="KW-0479">Metal-binding</keyword>
<evidence type="ECO:0000256" key="2">
    <source>
        <dbReference type="ARBA" id="ARBA00010141"/>
    </source>
</evidence>